<dbReference type="InterPro" id="IPR000209">
    <property type="entry name" value="Peptidase_S8/S53_dom"/>
</dbReference>
<evidence type="ECO:0000313" key="11">
    <source>
        <dbReference type="EMBL" id="MBR7837298.1"/>
    </source>
</evidence>
<evidence type="ECO:0000259" key="10">
    <source>
        <dbReference type="PROSITE" id="PS51695"/>
    </source>
</evidence>
<name>A0A941IUD2_9ACTN</name>
<dbReference type="CDD" id="cd04056">
    <property type="entry name" value="Peptidases_S53"/>
    <property type="match status" value="1"/>
</dbReference>
<dbReference type="Proteomes" id="UP000675781">
    <property type="component" value="Unassembled WGS sequence"/>
</dbReference>
<keyword evidence="2" id="KW-0645">Protease</keyword>
<dbReference type="SMART" id="SM00944">
    <property type="entry name" value="Pro-kuma_activ"/>
    <property type="match status" value="1"/>
</dbReference>
<dbReference type="PROSITE" id="PS00138">
    <property type="entry name" value="SUBTILASE_SER"/>
    <property type="match status" value="1"/>
</dbReference>
<keyword evidence="6" id="KW-0106">Calcium</keyword>
<dbReference type="Pfam" id="PF00082">
    <property type="entry name" value="Peptidase_S8"/>
    <property type="match status" value="1"/>
</dbReference>
<feature type="chain" id="PRO_5039590086" evidence="9">
    <location>
        <begin position="39"/>
        <end position="682"/>
    </location>
</feature>
<dbReference type="InterPro" id="IPR036852">
    <property type="entry name" value="Peptidase_S8/S53_dom_sf"/>
</dbReference>
<dbReference type="RefSeq" id="WP_212531766.1">
    <property type="nucleotide sequence ID" value="NZ_JAGSOG010000194.1"/>
</dbReference>
<reference evidence="11" key="1">
    <citation type="submission" date="2021-04" db="EMBL/GenBank/DDBJ databases">
        <title>Genome based classification of Actinospica acidithermotolerans sp. nov., an actinobacterium isolated from an Indonesian hot spring.</title>
        <authorList>
            <person name="Kusuma A.B."/>
            <person name="Putra K.E."/>
            <person name="Nafisah S."/>
            <person name="Loh J."/>
            <person name="Nouioui I."/>
            <person name="Goodfellow M."/>
        </authorList>
    </citation>
    <scope>NUCLEOTIDE SEQUENCE</scope>
    <source>
        <strain evidence="11">CSCA 57</strain>
    </source>
</reference>
<comment type="caution">
    <text evidence="11">The sequence shown here is derived from an EMBL/GenBank/DDBJ whole genome shotgun (WGS) entry which is preliminary data.</text>
</comment>
<keyword evidence="12" id="KW-1185">Reference proteome</keyword>
<organism evidence="11 12">
    <name type="scientific">Actinospica durhamensis</name>
    <dbReference type="NCBI Taxonomy" id="1508375"/>
    <lineage>
        <taxon>Bacteria</taxon>
        <taxon>Bacillati</taxon>
        <taxon>Actinomycetota</taxon>
        <taxon>Actinomycetes</taxon>
        <taxon>Catenulisporales</taxon>
        <taxon>Actinospicaceae</taxon>
        <taxon>Actinospica</taxon>
    </lineage>
</organism>
<dbReference type="SUPFAM" id="SSF52743">
    <property type="entry name" value="Subtilisin-like"/>
    <property type="match status" value="1"/>
</dbReference>
<keyword evidence="4" id="KW-0378">Hydrolase</keyword>
<comment type="cofactor">
    <cofactor evidence="1">
        <name>Ca(2+)</name>
        <dbReference type="ChEBI" id="CHEBI:29108"/>
    </cofactor>
</comment>
<keyword evidence="3" id="KW-0479">Metal-binding</keyword>
<evidence type="ECO:0000256" key="4">
    <source>
        <dbReference type="ARBA" id="ARBA00022801"/>
    </source>
</evidence>
<dbReference type="GO" id="GO:0004252">
    <property type="term" value="F:serine-type endopeptidase activity"/>
    <property type="evidence" value="ECO:0007669"/>
    <property type="project" value="InterPro"/>
</dbReference>
<evidence type="ECO:0000256" key="6">
    <source>
        <dbReference type="ARBA" id="ARBA00022837"/>
    </source>
</evidence>
<accession>A0A941IUD2</accession>
<dbReference type="InterPro" id="IPR023828">
    <property type="entry name" value="Peptidase_S8_Ser-AS"/>
</dbReference>
<evidence type="ECO:0000256" key="8">
    <source>
        <dbReference type="SAM" id="MobiDB-lite"/>
    </source>
</evidence>
<evidence type="ECO:0000256" key="9">
    <source>
        <dbReference type="SAM" id="SignalP"/>
    </source>
</evidence>
<evidence type="ECO:0000313" key="12">
    <source>
        <dbReference type="Proteomes" id="UP000675781"/>
    </source>
</evidence>
<sequence length="682" mass="70723">MSTKSHAKRPRLRAVAVLPLSAVLAGSFTLADSAVASAATATARAAVAVPGTHPAWATSAADRGSVPDRDQVTTTVYLAGRDQAGMAAYAAAVADPHSASYRRYLTPDQFQARFGTSVAQNAAVRDWARVAGLTVSALDARSLTVTGSAAVVARAFSTRLHDYAVSGRVFRAPDADARVPAAIAGDVLTVTGLDDMPRLMRRGSLVGEESTPTVPGISGTKARQSTGSDGSPFLGPTPCSAYYGQLEDTTDPAFTGQTESPYAICGYVPSQLRAAYGVDEATSAHAGHGVRVAIVDAYGSPTMLSDANTYAANHHDPVFTPGQYTETVTPGQWTNEAACGGPSGWAGEESLDVEAVHAMAPGAQVHYYGSDSCLDADFLKVFTQIVDTHSADLVSDSWGEPVYSTTGDEAAAVMAEYTSLFQQGAIEGIGFSFSSGDCGAEDPATSCGKADTSSTPQADFPASDPWATSVGGTSVAIDKHDSVAWTSSWGTDGFVLANGKWQPVGWVYGGGGGTSAVFAQPGYQRTIVSHRLATSLPDRTRTDQPMRVTPDIAMDADPFTGFLIGMTQTLPGGATGYAESDIGGTSLACPLFTGLQADLIAAHGGTPTGFANPRLYGKYRTVLLRDVTGHSPGTNVANILPAYQGSPAVLVTFGDDRLLWASRGYDDATGLGTASGAYLWWQ</sequence>
<dbReference type="SUPFAM" id="SSF54897">
    <property type="entry name" value="Protease propeptides/inhibitors"/>
    <property type="match status" value="1"/>
</dbReference>
<evidence type="ECO:0000256" key="3">
    <source>
        <dbReference type="ARBA" id="ARBA00022723"/>
    </source>
</evidence>
<evidence type="ECO:0000256" key="5">
    <source>
        <dbReference type="ARBA" id="ARBA00022825"/>
    </source>
</evidence>
<dbReference type="PANTHER" id="PTHR14218:SF15">
    <property type="entry name" value="TRIPEPTIDYL-PEPTIDASE 1"/>
    <property type="match status" value="1"/>
</dbReference>
<feature type="domain" description="Peptidase S53" evidence="10">
    <location>
        <begin position="266"/>
        <end position="682"/>
    </location>
</feature>
<dbReference type="Pfam" id="PF09286">
    <property type="entry name" value="Pro-kuma_activ"/>
    <property type="match status" value="1"/>
</dbReference>
<keyword evidence="7" id="KW-0865">Zymogen</keyword>
<feature type="signal peptide" evidence="9">
    <location>
        <begin position="1"/>
        <end position="38"/>
    </location>
</feature>
<dbReference type="InterPro" id="IPR030400">
    <property type="entry name" value="Sedolisin_dom"/>
</dbReference>
<dbReference type="PANTHER" id="PTHR14218">
    <property type="entry name" value="PROTEASE S8 TRIPEPTIDYL PEPTIDASE I CLN2"/>
    <property type="match status" value="1"/>
</dbReference>
<evidence type="ECO:0000256" key="2">
    <source>
        <dbReference type="ARBA" id="ARBA00022670"/>
    </source>
</evidence>
<evidence type="ECO:0000256" key="7">
    <source>
        <dbReference type="ARBA" id="ARBA00023145"/>
    </source>
</evidence>
<dbReference type="CDD" id="cd11377">
    <property type="entry name" value="Pro-peptidase_S53"/>
    <property type="match status" value="1"/>
</dbReference>
<keyword evidence="5" id="KW-0720">Serine protease</keyword>
<dbReference type="GO" id="GO:0008240">
    <property type="term" value="F:tripeptidyl-peptidase activity"/>
    <property type="evidence" value="ECO:0007669"/>
    <property type="project" value="TreeGrafter"/>
</dbReference>
<feature type="region of interest" description="Disordered" evidence="8">
    <location>
        <begin position="442"/>
        <end position="465"/>
    </location>
</feature>
<proteinExistence type="predicted"/>
<dbReference type="GO" id="GO:0006508">
    <property type="term" value="P:proteolysis"/>
    <property type="evidence" value="ECO:0007669"/>
    <property type="project" value="UniProtKB-KW"/>
</dbReference>
<dbReference type="EMBL" id="JAGSOG010000194">
    <property type="protein sequence ID" value="MBR7837298.1"/>
    <property type="molecule type" value="Genomic_DNA"/>
</dbReference>
<dbReference type="Gene3D" id="3.40.50.200">
    <property type="entry name" value="Peptidase S8/S53 domain"/>
    <property type="match status" value="1"/>
</dbReference>
<gene>
    <name evidence="11" type="ORF">KDL01_28730</name>
</gene>
<protein>
    <submittedName>
        <fullName evidence="11">S8/S53 family peptidase</fullName>
    </submittedName>
</protein>
<feature type="region of interest" description="Disordered" evidence="8">
    <location>
        <begin position="207"/>
        <end position="234"/>
    </location>
</feature>
<evidence type="ECO:0000256" key="1">
    <source>
        <dbReference type="ARBA" id="ARBA00001913"/>
    </source>
</evidence>
<keyword evidence="9" id="KW-0732">Signal</keyword>
<dbReference type="GO" id="GO:0046872">
    <property type="term" value="F:metal ion binding"/>
    <property type="evidence" value="ECO:0007669"/>
    <property type="project" value="UniProtKB-KW"/>
</dbReference>
<dbReference type="InterPro" id="IPR050819">
    <property type="entry name" value="Tripeptidyl-peptidase_I"/>
</dbReference>
<dbReference type="AlphaFoldDB" id="A0A941IUD2"/>
<dbReference type="InterPro" id="IPR015366">
    <property type="entry name" value="S53_propep"/>
</dbReference>
<dbReference type="PROSITE" id="PS51695">
    <property type="entry name" value="SEDOLISIN"/>
    <property type="match status" value="1"/>
</dbReference>